<organism evidence="1 2">
    <name type="scientific">Thermomonospora curvata (strain ATCC 19995 / DSM 43183 / JCM 3096 / KCTC 9072 / NBRC 15933 / NCIMB 10081 / Henssen B9)</name>
    <dbReference type="NCBI Taxonomy" id="471852"/>
    <lineage>
        <taxon>Bacteria</taxon>
        <taxon>Bacillati</taxon>
        <taxon>Actinomycetota</taxon>
        <taxon>Actinomycetes</taxon>
        <taxon>Streptosporangiales</taxon>
        <taxon>Thermomonosporaceae</taxon>
        <taxon>Thermomonospora</taxon>
    </lineage>
</organism>
<dbReference type="HOGENOM" id="CLU_3376540_0_0_11"/>
<gene>
    <name evidence="1" type="ordered locus">Tcur_2687</name>
</gene>
<reference evidence="1 2" key="1">
    <citation type="journal article" date="2011" name="Stand. Genomic Sci.">
        <title>Complete genome sequence of Thermomonospora curvata type strain (B9).</title>
        <authorList>
            <person name="Chertkov O."/>
            <person name="Sikorski J."/>
            <person name="Nolan M."/>
            <person name="Lapidus A."/>
            <person name="Lucas S."/>
            <person name="Del Rio T.G."/>
            <person name="Tice H."/>
            <person name="Cheng J.F."/>
            <person name="Goodwin L."/>
            <person name="Pitluck S."/>
            <person name="Liolios K."/>
            <person name="Ivanova N."/>
            <person name="Mavromatis K."/>
            <person name="Mikhailova N."/>
            <person name="Ovchinnikova G."/>
            <person name="Pati A."/>
            <person name="Chen A."/>
            <person name="Palaniappan K."/>
            <person name="Djao O.D."/>
            <person name="Land M."/>
            <person name="Hauser L."/>
            <person name="Chang Y.J."/>
            <person name="Jeffries C.D."/>
            <person name="Brettin T."/>
            <person name="Han C."/>
            <person name="Detter J.C."/>
            <person name="Rohde M."/>
            <person name="Goker M."/>
            <person name="Woyke T."/>
            <person name="Bristow J."/>
            <person name="Eisen J.A."/>
            <person name="Markowitz V."/>
            <person name="Hugenholtz P."/>
            <person name="Klenk H.P."/>
            <person name="Kyrpides N.C."/>
        </authorList>
    </citation>
    <scope>NUCLEOTIDE SEQUENCE [LARGE SCALE GENOMIC DNA]</scope>
    <source>
        <strain evidence="2">ATCC 19995 / DSM 43183 / JCM 3096 / KCTC 9072 / NBRC 15933 / NCIMB 10081 / Henssen B9</strain>
    </source>
</reference>
<dbReference type="AlphaFoldDB" id="D1A5U4"/>
<accession>D1A5U4</accession>
<keyword evidence="2" id="KW-1185">Reference proteome</keyword>
<evidence type="ECO:0000313" key="1">
    <source>
        <dbReference type="EMBL" id="ACY98239.1"/>
    </source>
</evidence>
<dbReference type="Proteomes" id="UP000001918">
    <property type="component" value="Chromosome"/>
</dbReference>
<name>D1A5U4_THECD</name>
<protein>
    <submittedName>
        <fullName evidence="1">Uncharacterized protein</fullName>
    </submittedName>
</protein>
<dbReference type="EMBL" id="CP001738">
    <property type="protein sequence ID" value="ACY98239.1"/>
    <property type="molecule type" value="Genomic_DNA"/>
</dbReference>
<evidence type="ECO:0000313" key="2">
    <source>
        <dbReference type="Proteomes" id="UP000001918"/>
    </source>
</evidence>
<sequence length="34" mass="3761">MITGKLRANASETALDKDLHHRLERNLEGSLISA</sequence>
<proteinExistence type="predicted"/>
<dbReference type="KEGG" id="tcu:Tcur_2687"/>